<feature type="chain" id="PRO_5017002708" evidence="1">
    <location>
        <begin position="22"/>
        <end position="111"/>
    </location>
</feature>
<dbReference type="Proteomes" id="UP000255505">
    <property type="component" value="Plasmid II"/>
</dbReference>
<keyword evidence="1" id="KW-0732">Signal</keyword>
<dbReference type="AlphaFoldDB" id="A0A375IMV4"/>
<evidence type="ECO:0000313" key="2">
    <source>
        <dbReference type="EMBL" id="SPK76023.1"/>
    </source>
</evidence>
<gene>
    <name evidence="2" type="ORF">CT19425_MP70183</name>
</gene>
<dbReference type="InterPro" id="IPR038674">
    <property type="entry name" value="CzcE_sf"/>
</dbReference>
<keyword evidence="2" id="KW-0614">Plasmid</keyword>
<dbReference type="Pfam" id="PF16986">
    <property type="entry name" value="CzcE"/>
    <property type="match status" value="1"/>
</dbReference>
<dbReference type="InterPro" id="IPR031560">
    <property type="entry name" value="CzcE"/>
</dbReference>
<organism evidence="2 3">
    <name type="scientific">Cupriavidus taiwanensis</name>
    <dbReference type="NCBI Taxonomy" id="164546"/>
    <lineage>
        <taxon>Bacteria</taxon>
        <taxon>Pseudomonadati</taxon>
        <taxon>Pseudomonadota</taxon>
        <taxon>Betaproteobacteria</taxon>
        <taxon>Burkholderiales</taxon>
        <taxon>Burkholderiaceae</taxon>
        <taxon>Cupriavidus</taxon>
    </lineage>
</organism>
<dbReference type="RefSeq" id="WP_115665630.1">
    <property type="nucleotide sequence ID" value="NZ_LT991977.1"/>
</dbReference>
<name>A0A375IMV4_9BURK</name>
<accession>A0A375IMV4</accession>
<reference evidence="2 3" key="1">
    <citation type="submission" date="2018-01" db="EMBL/GenBank/DDBJ databases">
        <authorList>
            <person name="Gaut B.S."/>
            <person name="Morton B.R."/>
            <person name="Clegg M.T."/>
            <person name="Duvall M.R."/>
        </authorList>
    </citation>
    <scope>NUCLEOTIDE SEQUENCE [LARGE SCALE GENOMIC DNA]</scope>
    <source>
        <strain evidence="2">Cupriavidus taiwanensis LMG 19425</strain>
        <plasmid evidence="3">Plasmid ii</plasmid>
    </source>
</reference>
<evidence type="ECO:0000256" key="1">
    <source>
        <dbReference type="SAM" id="SignalP"/>
    </source>
</evidence>
<dbReference type="EMBL" id="LT991977">
    <property type="protein sequence ID" value="SPK76023.1"/>
    <property type="molecule type" value="Genomic_DNA"/>
</dbReference>
<protein>
    <submittedName>
        <fullName evidence="2">Uncharacterized protein</fullName>
    </submittedName>
</protein>
<geneLocation type="plasmid" evidence="2">
    <name>II</name>
</geneLocation>
<sequence>MTKWTFALLVLCNAISGSAQAATIGTSAKQFGNLASDSYASRVITLGKETNQITVASGETMTLHAGGQSVSWTFFESIEPQFLNLSAPFPNLEGAENVWMYIQPSEVYRAG</sequence>
<evidence type="ECO:0000313" key="3">
    <source>
        <dbReference type="Proteomes" id="UP000255505"/>
    </source>
</evidence>
<feature type="signal peptide" evidence="1">
    <location>
        <begin position="1"/>
        <end position="21"/>
    </location>
</feature>
<proteinExistence type="predicted"/>
<dbReference type="Gene3D" id="2.60.40.2280">
    <property type="entry name" value="Heavy-metal resistance protein CzcE"/>
    <property type="match status" value="1"/>
</dbReference>